<organism evidence="2 3">
    <name type="scientific">Deinococcus arenae</name>
    <dbReference type="NCBI Taxonomy" id="1452751"/>
    <lineage>
        <taxon>Bacteria</taxon>
        <taxon>Thermotogati</taxon>
        <taxon>Deinococcota</taxon>
        <taxon>Deinococci</taxon>
        <taxon>Deinococcales</taxon>
        <taxon>Deinococcaceae</taxon>
        <taxon>Deinococcus</taxon>
    </lineage>
</organism>
<accession>A0A8H9GJ85</accession>
<sequence length="294" mass="32901">MSLRATVLGLFLFTSAASAELCFPQYVPQEENAWSVFTSMTLPSNTIEKFFDDNGKLERWTETTFDGRTLTRNIYVVDAFASRTTVTAQVNQGVFQRARKWFVPGDDIDLPSSRENRVKTLGQVNLNAGRFGPTDITLNYDGTGRPLYLKMNVPELYNAKDIEIACQYPSPQQVIMTETLYGQTITTTAELNERGQLSRLTRKGGSEGSVTVFGAPDAQRRIAYTTARLDGFVTENGTLLLDEQGRVVNETSTATQFGKETSVTTWEYNAQGQWTAKTLTIEGRTYRTTRTIQN</sequence>
<gene>
    <name evidence="2" type="ORF">GCM10008956_04830</name>
</gene>
<dbReference type="AlphaFoldDB" id="A0A8H9GJ85"/>
<protein>
    <recommendedName>
        <fullName evidence="4">YD repeat-containing protein</fullName>
    </recommendedName>
</protein>
<keyword evidence="1" id="KW-0732">Signal</keyword>
<evidence type="ECO:0000256" key="1">
    <source>
        <dbReference type="SAM" id="SignalP"/>
    </source>
</evidence>
<evidence type="ECO:0000313" key="2">
    <source>
        <dbReference type="EMBL" id="GGM31703.1"/>
    </source>
</evidence>
<name>A0A8H9GJ85_9DEIO</name>
<proteinExistence type="predicted"/>
<dbReference type="Proteomes" id="UP000600547">
    <property type="component" value="Unassembled WGS sequence"/>
</dbReference>
<reference evidence="3" key="1">
    <citation type="journal article" date="2019" name="Int. J. Syst. Evol. Microbiol.">
        <title>The Global Catalogue of Microorganisms (GCM) 10K type strain sequencing project: providing services to taxonomists for standard genome sequencing and annotation.</title>
        <authorList>
            <consortium name="The Broad Institute Genomics Platform"/>
            <consortium name="The Broad Institute Genome Sequencing Center for Infectious Disease"/>
            <person name="Wu L."/>
            <person name="Ma J."/>
        </authorList>
    </citation>
    <scope>NUCLEOTIDE SEQUENCE [LARGE SCALE GENOMIC DNA]</scope>
    <source>
        <strain evidence="3">JCM 31047</strain>
    </source>
</reference>
<dbReference type="RefSeq" id="WP_162621315.1">
    <property type="nucleotide sequence ID" value="NZ_BMQG01000001.1"/>
</dbReference>
<feature type="chain" id="PRO_5034463238" description="YD repeat-containing protein" evidence="1">
    <location>
        <begin position="20"/>
        <end position="294"/>
    </location>
</feature>
<evidence type="ECO:0000313" key="3">
    <source>
        <dbReference type="Proteomes" id="UP000600547"/>
    </source>
</evidence>
<dbReference type="EMBL" id="BMQG01000001">
    <property type="protein sequence ID" value="GGM31703.1"/>
    <property type="molecule type" value="Genomic_DNA"/>
</dbReference>
<feature type="signal peptide" evidence="1">
    <location>
        <begin position="1"/>
        <end position="19"/>
    </location>
</feature>
<keyword evidence="3" id="KW-1185">Reference proteome</keyword>
<evidence type="ECO:0008006" key="4">
    <source>
        <dbReference type="Google" id="ProtNLM"/>
    </source>
</evidence>
<comment type="caution">
    <text evidence="2">The sequence shown here is derived from an EMBL/GenBank/DDBJ whole genome shotgun (WGS) entry which is preliminary data.</text>
</comment>